<gene>
    <name evidence="2" type="ORF">RB2654_19668</name>
</gene>
<reference evidence="2 3" key="1">
    <citation type="journal article" date="2010" name="J. Bacteriol.">
        <title>Genome sequences of Pelagibaca bermudensis HTCC2601T and Maritimibacter alkaliphilus HTCC2654T, the type strains of two marine Roseobacter genera.</title>
        <authorList>
            <person name="Thrash J.C."/>
            <person name="Cho J.C."/>
            <person name="Ferriera S."/>
            <person name="Johnson J."/>
            <person name="Vergin K.L."/>
            <person name="Giovannoni S.J."/>
        </authorList>
    </citation>
    <scope>NUCLEOTIDE SEQUENCE [LARGE SCALE GENOMIC DNA]</scope>
    <source>
        <strain evidence="2 3">HTCC2654</strain>
    </source>
</reference>
<evidence type="ECO:0000313" key="2">
    <source>
        <dbReference type="EMBL" id="EAQ14835.1"/>
    </source>
</evidence>
<name>A3VA94_9RHOB</name>
<proteinExistence type="predicted"/>
<comment type="caution">
    <text evidence="2">The sequence shown here is derived from an EMBL/GenBank/DDBJ whole genome shotgun (WGS) entry which is preliminary data.</text>
</comment>
<dbReference type="STRING" id="314271.RB2654_19668"/>
<dbReference type="Proteomes" id="UP000002931">
    <property type="component" value="Unassembled WGS sequence"/>
</dbReference>
<feature type="region of interest" description="Disordered" evidence="1">
    <location>
        <begin position="181"/>
        <end position="201"/>
    </location>
</feature>
<sequence>MCDIVIITSQVFLTTTSRFQGMARRRATEPTLLLKGTRTAMSFVAEARRLAISDPYPEDGQAGYSVMADVLARAVLFANWEVVGAAALIRAGDTVRVAEAGLIGAFRTDEYMRRLTWRMLADAAHELADTVEIQDAWRESLDIAPFINRRRVNRAEDKAARPMPIGRLTIPMDAAMAARLADSERQGRGRGIPRAPRGMSL</sequence>
<dbReference type="EMBL" id="AAMT01000001">
    <property type="protein sequence ID" value="EAQ14835.1"/>
    <property type="molecule type" value="Genomic_DNA"/>
</dbReference>
<accession>A3VA94</accession>
<dbReference type="HOGENOM" id="CLU_1359053_0_0_5"/>
<keyword evidence="3" id="KW-1185">Reference proteome</keyword>
<protein>
    <submittedName>
        <fullName evidence="2">Uncharacterized protein</fullName>
    </submittedName>
</protein>
<evidence type="ECO:0000256" key="1">
    <source>
        <dbReference type="SAM" id="MobiDB-lite"/>
    </source>
</evidence>
<feature type="compositionally biased region" description="Low complexity" evidence="1">
    <location>
        <begin position="192"/>
        <end position="201"/>
    </location>
</feature>
<organism evidence="2 3">
    <name type="scientific">Maritimibacter alkaliphilus HTCC2654</name>
    <dbReference type="NCBI Taxonomy" id="314271"/>
    <lineage>
        <taxon>Bacteria</taxon>
        <taxon>Pseudomonadati</taxon>
        <taxon>Pseudomonadota</taxon>
        <taxon>Alphaproteobacteria</taxon>
        <taxon>Rhodobacterales</taxon>
        <taxon>Roseobacteraceae</taxon>
        <taxon>Maritimibacter</taxon>
    </lineage>
</organism>
<dbReference type="AlphaFoldDB" id="A3VA94"/>
<evidence type="ECO:0000313" key="3">
    <source>
        <dbReference type="Proteomes" id="UP000002931"/>
    </source>
</evidence>